<name>J4C3N3_THEOR</name>
<dbReference type="Proteomes" id="UP000003786">
    <property type="component" value="Chromosome 3"/>
</dbReference>
<reference evidence="2 3" key="1">
    <citation type="journal article" date="2012" name="MBio">
        <title>Comparative genome analysis of three eukaryotic parasites with differing abilities to transform leukocytes reveals key mediators of Theileria-induced leukocyte transformation.</title>
        <authorList>
            <person name="Hayashida K."/>
            <person name="Hara Y."/>
            <person name="Abe T."/>
            <person name="Yamasaki C."/>
            <person name="Toyoda A."/>
            <person name="Kosuge T."/>
            <person name="Suzuki Y."/>
            <person name="Sato Y."/>
            <person name="Kawashima S."/>
            <person name="Katayama T."/>
            <person name="Wakaguri H."/>
            <person name="Inoue N."/>
            <person name="Homma K."/>
            <person name="Tada-Umezaki M."/>
            <person name="Yagi Y."/>
            <person name="Fujii Y."/>
            <person name="Habara T."/>
            <person name="Kanehisa M."/>
            <person name="Watanabe H."/>
            <person name="Ito K."/>
            <person name="Gojobori T."/>
            <person name="Sugawara H."/>
            <person name="Imanishi T."/>
            <person name="Weir W."/>
            <person name="Gardner M."/>
            <person name="Pain A."/>
            <person name="Shiels B."/>
            <person name="Hattori M."/>
            <person name="Nene V."/>
            <person name="Sugimoto C."/>
        </authorList>
    </citation>
    <scope>NUCLEOTIDE SEQUENCE [LARGE SCALE GENOMIC DNA]</scope>
    <source>
        <strain evidence="2 3">Shintoku</strain>
    </source>
</reference>
<keyword evidence="3" id="KW-1185">Reference proteome</keyword>
<accession>J4C3N3</accession>
<dbReference type="EMBL" id="AP011948">
    <property type="protein sequence ID" value="BAM40741.1"/>
    <property type="molecule type" value="Genomic_DNA"/>
</dbReference>
<gene>
    <name evidence="2" type="ORF">TOT_030000003</name>
</gene>
<feature type="transmembrane region" description="Helical" evidence="1">
    <location>
        <begin position="52"/>
        <end position="78"/>
    </location>
</feature>
<dbReference type="GeneID" id="20715215"/>
<keyword evidence="1" id="KW-1133">Transmembrane helix</keyword>
<evidence type="ECO:0000313" key="3">
    <source>
        <dbReference type="Proteomes" id="UP000003786"/>
    </source>
</evidence>
<keyword evidence="1" id="KW-0472">Membrane</keyword>
<dbReference type="RefSeq" id="XP_009691042.1">
    <property type="nucleotide sequence ID" value="XM_009692747.1"/>
</dbReference>
<keyword evidence="1" id="KW-0812">Transmembrane</keyword>
<organism evidence="2 3">
    <name type="scientific">Theileria orientalis strain Shintoku</name>
    <dbReference type="NCBI Taxonomy" id="869250"/>
    <lineage>
        <taxon>Eukaryota</taxon>
        <taxon>Sar</taxon>
        <taxon>Alveolata</taxon>
        <taxon>Apicomplexa</taxon>
        <taxon>Aconoidasida</taxon>
        <taxon>Piroplasmida</taxon>
        <taxon>Theileriidae</taxon>
        <taxon>Theileria</taxon>
    </lineage>
</organism>
<dbReference type="AlphaFoldDB" id="J4C3N3"/>
<protein>
    <submittedName>
        <fullName evidence="2">Uncharacterized protein</fullName>
    </submittedName>
</protein>
<proteinExistence type="predicted"/>
<sequence length="151" mass="16456">MATATTLTLGSTMATATTLTLGSTMATATTLTLGSTMATATTLTLDINLATNALLHVLFSFFQALLFNVLRVVFYYLFWWPPYRSNRCPGDDLTYIAISPLRAHPYPVLPCHNQCYGLVAPYQLPPTLVASSVTFVDPVATSTGFHVYQRP</sequence>
<evidence type="ECO:0000313" key="2">
    <source>
        <dbReference type="EMBL" id="BAM40741.1"/>
    </source>
</evidence>
<dbReference type="KEGG" id="tot:TOT_030000003"/>
<evidence type="ECO:0000256" key="1">
    <source>
        <dbReference type="SAM" id="Phobius"/>
    </source>
</evidence>
<dbReference type="VEuPathDB" id="PiroplasmaDB:TOT_030000003"/>